<feature type="non-terminal residue" evidence="2">
    <location>
        <position position="1"/>
    </location>
</feature>
<dbReference type="Proteomes" id="UP000626109">
    <property type="component" value="Unassembled WGS sequence"/>
</dbReference>
<gene>
    <name evidence="2" type="ORF">PGLA2088_LOCUS24883</name>
</gene>
<dbReference type="EMBL" id="CAJNNW010026554">
    <property type="protein sequence ID" value="CAE8686237.1"/>
    <property type="molecule type" value="Genomic_DNA"/>
</dbReference>
<comment type="caution">
    <text evidence="2">The sequence shown here is derived from an EMBL/GenBank/DDBJ whole genome shotgun (WGS) entry which is preliminary data.</text>
</comment>
<dbReference type="AlphaFoldDB" id="A0A813JTQ4"/>
<keyword evidence="1" id="KW-0472">Membrane</keyword>
<proteinExistence type="predicted"/>
<keyword evidence="1" id="KW-0812">Transmembrane</keyword>
<evidence type="ECO:0000313" key="3">
    <source>
        <dbReference type="Proteomes" id="UP000626109"/>
    </source>
</evidence>
<keyword evidence="1" id="KW-1133">Transmembrane helix</keyword>
<evidence type="ECO:0000313" key="2">
    <source>
        <dbReference type="EMBL" id="CAE8686237.1"/>
    </source>
</evidence>
<sequence>MRGGVARCGVSSILHDGRQTAPRSLQPVCGAMMSTNCSVSYAPEIRCPKECPFVSPSSSFACFFECVRPDNCSVDRAFPNPESHLCEKCPILGCKYCDDLEHCKVCHPRFDLSPDRSACIFTLDVQMHLDDIVLVLGVLVAFLLLVGSFYACCMGHHPNRMQNFASILRARRHRHLVKVQDWRLDGPVARSLVDMFGDVQEKNKVGVGLGLYYNGIFFLVVISGITVGVCYWIFTNSEMSEVFCQFDDLTSVLLKNAYHPVGDAPAFVVSPLAACGADSNIKMADSLFLYAGSNYKALGMLYIVLFALSLMYAEGQQRFTAAFNSQNNTMSDFCIRIAGLPVDHTDEAALKSWLTGEFRKVCDALIDRSNITADPPLFSGPVEVQAVSICYDYRHLLGSVETML</sequence>
<feature type="transmembrane region" description="Helical" evidence="1">
    <location>
        <begin position="295"/>
        <end position="313"/>
    </location>
</feature>
<feature type="transmembrane region" description="Helical" evidence="1">
    <location>
        <begin position="132"/>
        <end position="153"/>
    </location>
</feature>
<organism evidence="2 3">
    <name type="scientific">Polarella glacialis</name>
    <name type="common">Dinoflagellate</name>
    <dbReference type="NCBI Taxonomy" id="89957"/>
    <lineage>
        <taxon>Eukaryota</taxon>
        <taxon>Sar</taxon>
        <taxon>Alveolata</taxon>
        <taxon>Dinophyceae</taxon>
        <taxon>Suessiales</taxon>
        <taxon>Suessiaceae</taxon>
        <taxon>Polarella</taxon>
    </lineage>
</organism>
<evidence type="ECO:0000256" key="1">
    <source>
        <dbReference type="SAM" id="Phobius"/>
    </source>
</evidence>
<reference evidence="2" key="1">
    <citation type="submission" date="2021-02" db="EMBL/GenBank/DDBJ databases">
        <authorList>
            <person name="Dougan E. K."/>
            <person name="Rhodes N."/>
            <person name="Thang M."/>
            <person name="Chan C."/>
        </authorList>
    </citation>
    <scope>NUCLEOTIDE SEQUENCE</scope>
</reference>
<name>A0A813JTQ4_POLGL</name>
<protein>
    <submittedName>
        <fullName evidence="2">Uncharacterized protein</fullName>
    </submittedName>
</protein>
<feature type="transmembrane region" description="Helical" evidence="1">
    <location>
        <begin position="211"/>
        <end position="234"/>
    </location>
</feature>
<accession>A0A813JTQ4</accession>